<organism evidence="1 2">
    <name type="scientific">Brassica cretica</name>
    <name type="common">Mustard</name>
    <dbReference type="NCBI Taxonomy" id="69181"/>
    <lineage>
        <taxon>Eukaryota</taxon>
        <taxon>Viridiplantae</taxon>
        <taxon>Streptophyta</taxon>
        <taxon>Embryophyta</taxon>
        <taxon>Tracheophyta</taxon>
        <taxon>Spermatophyta</taxon>
        <taxon>Magnoliopsida</taxon>
        <taxon>eudicotyledons</taxon>
        <taxon>Gunneridae</taxon>
        <taxon>Pentapetalae</taxon>
        <taxon>rosids</taxon>
        <taxon>malvids</taxon>
        <taxon>Brassicales</taxon>
        <taxon>Brassicaceae</taxon>
        <taxon>Brassiceae</taxon>
        <taxon>Brassica</taxon>
    </lineage>
</organism>
<name>A0A8S9KTM2_BRACR</name>
<gene>
    <name evidence="1" type="ORF">F2Q68_00008236</name>
</gene>
<reference evidence="1" key="1">
    <citation type="submission" date="2019-12" db="EMBL/GenBank/DDBJ databases">
        <title>Genome sequencing and annotation of Brassica cretica.</title>
        <authorList>
            <person name="Studholme D.J."/>
            <person name="Sarris P.F."/>
        </authorList>
    </citation>
    <scope>NUCLEOTIDE SEQUENCE</scope>
    <source>
        <strain evidence="1">PFS-001/15</strain>
        <tissue evidence="1">Leaf</tissue>
    </source>
</reference>
<protein>
    <submittedName>
        <fullName evidence="1">Uncharacterized protein</fullName>
    </submittedName>
</protein>
<evidence type="ECO:0000313" key="1">
    <source>
        <dbReference type="EMBL" id="KAF2597382.1"/>
    </source>
</evidence>
<evidence type="ECO:0000313" key="2">
    <source>
        <dbReference type="Proteomes" id="UP000712281"/>
    </source>
</evidence>
<dbReference type="Proteomes" id="UP000712281">
    <property type="component" value="Unassembled WGS sequence"/>
</dbReference>
<comment type="caution">
    <text evidence="1">The sequence shown here is derived from an EMBL/GenBank/DDBJ whole genome shotgun (WGS) entry which is preliminary data.</text>
</comment>
<accession>A0A8S9KTM2</accession>
<dbReference type="AlphaFoldDB" id="A0A8S9KTM2"/>
<sequence length="54" mass="6296">MVSSFFPYSSSLVFRRRGEDVRVLVTAGPVVVRLACRNQECSYLWIRRRASSRM</sequence>
<proteinExistence type="predicted"/>
<dbReference type="EMBL" id="QGKW02000717">
    <property type="protein sequence ID" value="KAF2597382.1"/>
    <property type="molecule type" value="Genomic_DNA"/>
</dbReference>